<dbReference type="InterPro" id="IPR015294">
    <property type="entry name" value="Pen-bd_prot4_C_dom"/>
</dbReference>
<protein>
    <submittedName>
        <fullName evidence="15">D-alanyl-D-alanine carboxypeptidase</fullName>
    </submittedName>
</protein>
<dbReference type="SUPFAM" id="SSF56601">
    <property type="entry name" value="beta-lactamase/transpeptidase-like"/>
    <property type="match status" value="1"/>
</dbReference>
<evidence type="ECO:0000256" key="10">
    <source>
        <dbReference type="RuleBase" id="RU004016"/>
    </source>
</evidence>
<dbReference type="InterPro" id="IPR000871">
    <property type="entry name" value="Beta-lactam_class-A"/>
</dbReference>
<dbReference type="PANTHER" id="PTHR35333:SF4">
    <property type="entry name" value="SLR0121 PROTEIN"/>
    <property type="match status" value="1"/>
</dbReference>
<evidence type="ECO:0000256" key="8">
    <source>
        <dbReference type="PIRSR" id="PIRSR618044-1"/>
    </source>
</evidence>
<proteinExistence type="inferred from homology"/>
<evidence type="ECO:0000256" key="5">
    <source>
        <dbReference type="ARBA" id="ARBA00022960"/>
    </source>
</evidence>
<dbReference type="InterPro" id="IPR001967">
    <property type="entry name" value="Peptidase_S11_N"/>
</dbReference>
<evidence type="ECO:0000256" key="6">
    <source>
        <dbReference type="ARBA" id="ARBA00022984"/>
    </source>
</evidence>
<dbReference type="InterPro" id="IPR012338">
    <property type="entry name" value="Beta-lactam/transpept-like"/>
</dbReference>
<dbReference type="Gene3D" id="3.40.710.10">
    <property type="entry name" value="DD-peptidase/beta-lactamase superfamily"/>
    <property type="match status" value="1"/>
</dbReference>
<dbReference type="GO" id="GO:0008800">
    <property type="term" value="F:beta-lactamase activity"/>
    <property type="evidence" value="ECO:0007669"/>
    <property type="project" value="InterPro"/>
</dbReference>
<feature type="domain" description="Peptidase S11 D-alanyl-D-alanine carboxypeptidase A N-terminal" evidence="13">
    <location>
        <begin position="45"/>
        <end position="289"/>
    </location>
</feature>
<feature type="signal peptide" evidence="12">
    <location>
        <begin position="1"/>
        <end position="24"/>
    </location>
</feature>
<dbReference type="InterPro" id="IPR015956">
    <property type="entry name" value="Peniciliin-bd_prot_C_sf"/>
</dbReference>
<dbReference type="Gene3D" id="2.30.140.20">
    <property type="entry name" value="Penicillin-binding protein 4, C-terminal domain"/>
    <property type="match status" value="1"/>
</dbReference>
<keyword evidence="6" id="KW-0573">Peptidoglycan synthesis</keyword>
<evidence type="ECO:0000256" key="2">
    <source>
        <dbReference type="ARBA" id="ARBA00007164"/>
    </source>
</evidence>
<keyword evidence="4" id="KW-0378">Hydrolase</keyword>
<feature type="active site" description="Proton acceptor" evidence="8">
    <location>
        <position position="74"/>
    </location>
</feature>
<dbReference type="GO" id="GO:0071555">
    <property type="term" value="P:cell wall organization"/>
    <property type="evidence" value="ECO:0007669"/>
    <property type="project" value="UniProtKB-KW"/>
</dbReference>
<dbReference type="EMBL" id="SCWB01000002">
    <property type="protein sequence ID" value="TDM12801.1"/>
    <property type="molecule type" value="Genomic_DNA"/>
</dbReference>
<keyword evidence="15" id="KW-0645">Protease</keyword>
<dbReference type="InterPro" id="IPR018044">
    <property type="entry name" value="Peptidase_S11"/>
</dbReference>
<dbReference type="Proteomes" id="UP000294802">
    <property type="component" value="Unassembled WGS sequence"/>
</dbReference>
<reference evidence="15 16" key="1">
    <citation type="submission" date="2019-01" db="EMBL/GenBank/DDBJ databases">
        <title>Draft genome sequences of the type strains of six Macrococcus species.</title>
        <authorList>
            <person name="Mazhar S."/>
            <person name="Altermann E."/>
            <person name="Hill C."/>
            <person name="Mcauliffe O."/>
        </authorList>
    </citation>
    <scope>NUCLEOTIDE SEQUENCE [LARGE SCALE GENOMIC DNA]</scope>
    <source>
        <strain evidence="15 16">CCM4815</strain>
    </source>
</reference>
<feature type="domain" description="Penicillin-binding protein 4 C-terminal" evidence="14">
    <location>
        <begin position="318"/>
        <end position="379"/>
    </location>
</feature>
<evidence type="ECO:0000313" key="16">
    <source>
        <dbReference type="Proteomes" id="UP000294802"/>
    </source>
</evidence>
<keyword evidence="5" id="KW-0133">Cell shape</keyword>
<keyword evidence="11" id="KW-0472">Membrane</keyword>
<evidence type="ECO:0000256" key="7">
    <source>
        <dbReference type="ARBA" id="ARBA00023316"/>
    </source>
</evidence>
<accession>A0A4V3BF89</accession>
<evidence type="ECO:0000256" key="3">
    <source>
        <dbReference type="ARBA" id="ARBA00022729"/>
    </source>
</evidence>
<dbReference type="GO" id="GO:0008360">
    <property type="term" value="P:regulation of cell shape"/>
    <property type="evidence" value="ECO:0007669"/>
    <property type="project" value="UniProtKB-KW"/>
</dbReference>
<feature type="binding site" evidence="9">
    <location>
        <position position="260"/>
    </location>
    <ligand>
        <name>substrate</name>
    </ligand>
</feature>
<keyword evidence="3 12" id="KW-0732">Signal</keyword>
<sequence>MKTIFTKFLFILILSQLLITPVYAKSPVEIANQQGYNLDSKYNPQGTIVIAAKNGQVLYADHPDTKWPPASMSKLMTLYLVFKAMDEGKFDLNTKVTVNDKFYGISKLPMLSNNHFRKGSVYTVDELLHIMLTASSNSATFMLSSLVKKDDSDFVDLMNSTATELEMKNTYYYNPAGPPNNLLLQYKPKRYQKDDDNISTARDYAILGQHIVNEFPEVLEYTKQLNVTVKKGTPDEETFGTYNHSLEGAKLGYKGVDGLKTGSSDTAGFDTTITGKQNGMRIVQVIMGVEDWYDLPAEFNRNKIANAIMDDVYSQYSYKKVLNKGRYQHGDREYYIHNDLYDVVKKGTTGKLNFENGKASYQYDRKFVTSDSTSASVTYEDYRQYQIKKFIDDHFVWIVISITLSIILGVLLMLYYFKPNMFTNLWEQ</sequence>
<dbReference type="GO" id="GO:0030655">
    <property type="term" value="P:beta-lactam antibiotic catabolic process"/>
    <property type="evidence" value="ECO:0007669"/>
    <property type="project" value="InterPro"/>
</dbReference>
<keyword evidence="11" id="KW-0812">Transmembrane</keyword>
<organism evidence="15 16">
    <name type="scientific">Macrococcus lamae</name>
    <dbReference type="NCBI Taxonomy" id="198484"/>
    <lineage>
        <taxon>Bacteria</taxon>
        <taxon>Bacillati</taxon>
        <taxon>Bacillota</taxon>
        <taxon>Bacilli</taxon>
        <taxon>Bacillales</taxon>
        <taxon>Staphylococcaceae</taxon>
        <taxon>Macrococcus</taxon>
    </lineage>
</organism>
<dbReference type="GO" id="GO:0009252">
    <property type="term" value="P:peptidoglycan biosynthetic process"/>
    <property type="evidence" value="ECO:0007669"/>
    <property type="project" value="UniProtKB-KW"/>
</dbReference>
<keyword evidence="15" id="KW-0121">Carboxypeptidase</keyword>
<feature type="chain" id="PRO_5020951841" evidence="12">
    <location>
        <begin position="25"/>
        <end position="428"/>
    </location>
</feature>
<keyword evidence="16" id="KW-1185">Reference proteome</keyword>
<evidence type="ECO:0000256" key="1">
    <source>
        <dbReference type="ARBA" id="ARBA00003217"/>
    </source>
</evidence>
<feature type="transmembrane region" description="Helical" evidence="11">
    <location>
        <begin position="395"/>
        <end position="417"/>
    </location>
</feature>
<dbReference type="PANTHER" id="PTHR35333">
    <property type="entry name" value="BETA-LACTAMASE"/>
    <property type="match status" value="1"/>
</dbReference>
<gene>
    <name evidence="15" type="ORF">ERX29_02020</name>
</gene>
<dbReference type="Pfam" id="PF00768">
    <property type="entry name" value="Peptidase_S11"/>
    <property type="match status" value="1"/>
</dbReference>
<evidence type="ECO:0000313" key="15">
    <source>
        <dbReference type="EMBL" id="TDM12801.1"/>
    </source>
</evidence>
<dbReference type="GO" id="GO:0009002">
    <property type="term" value="F:serine-type D-Ala-D-Ala carboxypeptidase activity"/>
    <property type="evidence" value="ECO:0007669"/>
    <property type="project" value="InterPro"/>
</dbReference>
<dbReference type="AlphaFoldDB" id="A0A4V3BF89"/>
<name>A0A4V3BF89_9STAP</name>
<keyword evidence="7" id="KW-0961">Cell wall biogenesis/degradation</keyword>
<dbReference type="GO" id="GO:0006508">
    <property type="term" value="P:proteolysis"/>
    <property type="evidence" value="ECO:0007669"/>
    <property type="project" value="InterPro"/>
</dbReference>
<feature type="active site" evidence="8">
    <location>
        <position position="135"/>
    </location>
</feature>
<evidence type="ECO:0000256" key="4">
    <source>
        <dbReference type="ARBA" id="ARBA00022801"/>
    </source>
</evidence>
<dbReference type="PRINTS" id="PR00725">
    <property type="entry name" value="DADACBPTASE1"/>
</dbReference>
<dbReference type="SUPFAM" id="SSF69189">
    <property type="entry name" value="Penicillin-binding protein associated domain"/>
    <property type="match status" value="1"/>
</dbReference>
<dbReference type="Pfam" id="PF09211">
    <property type="entry name" value="DUF1958"/>
    <property type="match status" value="1"/>
</dbReference>
<dbReference type="InterPro" id="IPR037091">
    <property type="entry name" value="Pen-bd_prot4_C_dom_sf"/>
</dbReference>
<dbReference type="RefSeq" id="WP_133443016.1">
    <property type="nucleotide sequence ID" value="NZ_SCWB01000002.1"/>
</dbReference>
<comment type="function">
    <text evidence="1">Removes C-terminal D-alanyl residues from sugar-peptide cell wall precursors.</text>
</comment>
<evidence type="ECO:0000259" key="13">
    <source>
        <dbReference type="Pfam" id="PF00768"/>
    </source>
</evidence>
<evidence type="ECO:0000256" key="11">
    <source>
        <dbReference type="SAM" id="Phobius"/>
    </source>
</evidence>
<comment type="caution">
    <text evidence="15">The sequence shown here is derived from an EMBL/GenBank/DDBJ whole genome shotgun (WGS) entry which is preliminary data.</text>
</comment>
<keyword evidence="11" id="KW-1133">Transmembrane helix</keyword>
<feature type="active site" description="Acyl-ester intermediate" evidence="8">
    <location>
        <position position="71"/>
    </location>
</feature>
<evidence type="ECO:0000256" key="12">
    <source>
        <dbReference type="SAM" id="SignalP"/>
    </source>
</evidence>
<dbReference type="OrthoDB" id="9791132at2"/>
<evidence type="ECO:0000259" key="14">
    <source>
        <dbReference type="Pfam" id="PF09211"/>
    </source>
</evidence>
<dbReference type="GO" id="GO:0046677">
    <property type="term" value="P:response to antibiotic"/>
    <property type="evidence" value="ECO:0007669"/>
    <property type="project" value="InterPro"/>
</dbReference>
<evidence type="ECO:0000256" key="9">
    <source>
        <dbReference type="PIRSR" id="PIRSR618044-2"/>
    </source>
</evidence>
<comment type="similarity">
    <text evidence="2 10">Belongs to the peptidase S11 family.</text>
</comment>